<feature type="transmembrane region" description="Helical" evidence="1">
    <location>
        <begin position="218"/>
        <end position="237"/>
    </location>
</feature>
<keyword evidence="1" id="KW-0812">Transmembrane</keyword>
<feature type="transmembrane region" description="Helical" evidence="1">
    <location>
        <begin position="65"/>
        <end position="85"/>
    </location>
</feature>
<dbReference type="PANTHER" id="PTHR39419">
    <property type="entry name" value="SLL0814 PROTEIN"/>
    <property type="match status" value="1"/>
</dbReference>
<accession>A0ABU3BZX8</accession>
<keyword evidence="3" id="KW-1185">Reference proteome</keyword>
<dbReference type="EMBL" id="JAVRIB010000006">
    <property type="protein sequence ID" value="MDT0634838.1"/>
    <property type="molecule type" value="Genomic_DNA"/>
</dbReference>
<dbReference type="RefSeq" id="WP_311652657.1">
    <property type="nucleotide sequence ID" value="NZ_JAVRIB010000006.1"/>
</dbReference>
<feature type="transmembrane region" description="Helical" evidence="1">
    <location>
        <begin position="105"/>
        <end position="126"/>
    </location>
</feature>
<comment type="caution">
    <text evidence="2">The sequence shown here is derived from an EMBL/GenBank/DDBJ whole genome shotgun (WGS) entry which is preliminary data.</text>
</comment>
<protein>
    <submittedName>
        <fullName evidence="2">Carotenoid biosynthesis protein</fullName>
    </submittedName>
</protein>
<dbReference type="InterPro" id="IPR007354">
    <property type="entry name" value="CruF-like"/>
</dbReference>
<gene>
    <name evidence="2" type="ORF">RM532_07685</name>
</gene>
<feature type="transmembrane region" description="Helical" evidence="1">
    <location>
        <begin position="265"/>
        <end position="284"/>
    </location>
</feature>
<organism evidence="2 3">
    <name type="scientific">Spectribacter hydrogenoxidans</name>
    <dbReference type="NCBI Taxonomy" id="3075608"/>
    <lineage>
        <taxon>Bacteria</taxon>
        <taxon>Pseudomonadati</taxon>
        <taxon>Pseudomonadota</taxon>
        <taxon>Gammaproteobacteria</taxon>
        <taxon>Salinisphaerales</taxon>
        <taxon>Salinisphaeraceae</taxon>
        <taxon>Spectribacter</taxon>
    </lineage>
</organism>
<feature type="transmembrane region" description="Helical" evidence="1">
    <location>
        <begin position="187"/>
        <end position="206"/>
    </location>
</feature>
<dbReference type="PANTHER" id="PTHR39419:SF1">
    <property type="entry name" value="SLL0814 PROTEIN"/>
    <property type="match status" value="1"/>
</dbReference>
<evidence type="ECO:0000313" key="3">
    <source>
        <dbReference type="Proteomes" id="UP001251857"/>
    </source>
</evidence>
<evidence type="ECO:0000313" key="2">
    <source>
        <dbReference type="EMBL" id="MDT0634838.1"/>
    </source>
</evidence>
<proteinExistence type="predicted"/>
<evidence type="ECO:0000256" key="1">
    <source>
        <dbReference type="SAM" id="Phobius"/>
    </source>
</evidence>
<feature type="transmembrane region" description="Helical" evidence="1">
    <location>
        <begin position="12"/>
        <end position="34"/>
    </location>
</feature>
<dbReference type="Pfam" id="PF04240">
    <property type="entry name" value="Caroten_synth"/>
    <property type="match status" value="1"/>
</dbReference>
<feature type="transmembrane region" description="Helical" evidence="1">
    <location>
        <begin position="138"/>
        <end position="156"/>
    </location>
</feature>
<keyword evidence="1" id="KW-1133">Transmembrane helix</keyword>
<sequence>MSETLTHRAPPGARALCLALTGVWFVALLAGLFYPGIGSQAYYVQLLSLSLFGLVHGSERYGLPAMLAFLAIMFVVVNLTENLSIATGLPFGNFEHTPAMGPKLFYVPVIVGFAYFSAGYLGWALANLLLGEPDRDRGALALFATPVVAMFITTAWDACIDPIGGTVARNWIWKDGGGYFGVPLSNFIGWMITTYIAFQLFALLPARRPGMVRTGQDRLWWALPAIQLGVMGLQYPLNLVLLPDAEVTDPSGTTWRTGDIFEGTTVVSLFTLIFIAVTSLFVAARRDP</sequence>
<dbReference type="Proteomes" id="UP001251857">
    <property type="component" value="Unassembled WGS sequence"/>
</dbReference>
<reference evidence="2 3" key="1">
    <citation type="submission" date="2023-09" db="EMBL/GenBank/DDBJ databases">
        <authorList>
            <person name="Rey-Velasco X."/>
        </authorList>
    </citation>
    <scope>NUCLEOTIDE SEQUENCE [LARGE SCALE GENOMIC DNA]</scope>
    <source>
        <strain evidence="2 3">W335</strain>
    </source>
</reference>
<keyword evidence="1" id="KW-0472">Membrane</keyword>
<name>A0ABU3BZX8_9GAMM</name>